<evidence type="ECO:0000313" key="10">
    <source>
        <dbReference type="Proteomes" id="UP000008311"/>
    </source>
</evidence>
<dbReference type="OrthoDB" id="6270329at2759"/>
<evidence type="ECO:0000256" key="1">
    <source>
        <dbReference type="ARBA" id="ARBA00011726"/>
    </source>
</evidence>
<organism evidence="9 10">
    <name type="scientific">Ricinus communis</name>
    <name type="common">Castor bean</name>
    <dbReference type="NCBI Taxonomy" id="3988"/>
    <lineage>
        <taxon>Eukaryota</taxon>
        <taxon>Viridiplantae</taxon>
        <taxon>Streptophyta</taxon>
        <taxon>Embryophyta</taxon>
        <taxon>Tracheophyta</taxon>
        <taxon>Spermatophyta</taxon>
        <taxon>Magnoliopsida</taxon>
        <taxon>eudicotyledons</taxon>
        <taxon>Gunneridae</taxon>
        <taxon>Pentapetalae</taxon>
        <taxon>rosids</taxon>
        <taxon>fabids</taxon>
        <taxon>Malpighiales</taxon>
        <taxon>Euphorbiaceae</taxon>
        <taxon>Acalyphoideae</taxon>
        <taxon>Acalypheae</taxon>
        <taxon>Ricinus</taxon>
    </lineage>
</organism>
<gene>
    <name evidence="9" type="ORF">RCOM_1418130</name>
</gene>
<feature type="domain" description="RWP-RK" evidence="7">
    <location>
        <begin position="577"/>
        <end position="658"/>
    </location>
</feature>
<evidence type="ECO:0000256" key="4">
    <source>
        <dbReference type="ARBA" id="ARBA00023163"/>
    </source>
</evidence>
<feature type="region of interest" description="Disordered" evidence="6">
    <location>
        <begin position="559"/>
        <end position="581"/>
    </location>
</feature>
<feature type="region of interest" description="Disordered" evidence="6">
    <location>
        <begin position="679"/>
        <end position="709"/>
    </location>
</feature>
<evidence type="ECO:0000256" key="2">
    <source>
        <dbReference type="ARBA" id="ARBA00023015"/>
    </source>
</evidence>
<dbReference type="InterPro" id="IPR055081">
    <property type="entry name" value="NLP1-9_GAF"/>
</dbReference>
<dbReference type="InterPro" id="IPR053793">
    <property type="entry name" value="PB1-like"/>
</dbReference>
<evidence type="ECO:0000256" key="5">
    <source>
        <dbReference type="ARBA" id="ARBA00023242"/>
    </source>
</evidence>
<dbReference type="GO" id="GO:0003677">
    <property type="term" value="F:DNA binding"/>
    <property type="evidence" value="ECO:0007669"/>
    <property type="project" value="UniProtKB-KW"/>
</dbReference>
<dbReference type="PANTHER" id="PTHR32002:SF73">
    <property type="entry name" value="FACTOR, PUTATIVE-RELATED"/>
    <property type="match status" value="1"/>
</dbReference>
<protein>
    <submittedName>
        <fullName evidence="9">Transcription factor, putative</fullName>
    </submittedName>
</protein>
<dbReference type="STRING" id="3988.B9SIH8"/>
<dbReference type="Proteomes" id="UP000008311">
    <property type="component" value="Unassembled WGS sequence"/>
</dbReference>
<proteinExistence type="predicted"/>
<keyword evidence="3" id="KW-0238">DNA-binding</keyword>
<keyword evidence="2" id="KW-0805">Transcription regulation</keyword>
<dbReference type="SMART" id="SM00666">
    <property type="entry name" value="PB1"/>
    <property type="match status" value="1"/>
</dbReference>
<dbReference type="GO" id="GO:0003700">
    <property type="term" value="F:DNA-binding transcription factor activity"/>
    <property type="evidence" value="ECO:0007669"/>
    <property type="project" value="InterPro"/>
</dbReference>
<evidence type="ECO:0000313" key="9">
    <source>
        <dbReference type="EMBL" id="EEF36571.1"/>
    </source>
</evidence>
<reference evidence="10" key="1">
    <citation type="journal article" date="2010" name="Nat. Biotechnol.">
        <title>Draft genome sequence of the oilseed species Ricinus communis.</title>
        <authorList>
            <person name="Chan A.P."/>
            <person name="Crabtree J."/>
            <person name="Zhao Q."/>
            <person name="Lorenzi H."/>
            <person name="Orvis J."/>
            <person name="Puiu D."/>
            <person name="Melake-Berhan A."/>
            <person name="Jones K.M."/>
            <person name="Redman J."/>
            <person name="Chen G."/>
            <person name="Cahoon E.B."/>
            <person name="Gedil M."/>
            <person name="Stanke M."/>
            <person name="Haas B.J."/>
            <person name="Wortman J.R."/>
            <person name="Fraser-Liggett C.M."/>
            <person name="Ravel J."/>
            <person name="Rabinowicz P.D."/>
        </authorList>
    </citation>
    <scope>NUCLEOTIDE SEQUENCE [LARGE SCALE GENOMIC DNA]</scope>
    <source>
        <strain evidence="10">cv. Hale</strain>
    </source>
</reference>
<dbReference type="SUPFAM" id="SSF54277">
    <property type="entry name" value="CAD &amp; PB1 domains"/>
    <property type="match status" value="1"/>
</dbReference>
<dbReference type="PROSITE" id="PS51745">
    <property type="entry name" value="PB1"/>
    <property type="match status" value="1"/>
</dbReference>
<dbReference type="Pfam" id="PF22922">
    <property type="entry name" value="GAF_NLP"/>
    <property type="match status" value="2"/>
</dbReference>
<feature type="domain" description="PB1" evidence="8">
    <location>
        <begin position="809"/>
        <end position="892"/>
    </location>
</feature>
<dbReference type="Pfam" id="PF02042">
    <property type="entry name" value="RWP-RK"/>
    <property type="match status" value="1"/>
</dbReference>
<keyword evidence="10" id="KW-1185">Reference proteome</keyword>
<evidence type="ECO:0000256" key="6">
    <source>
        <dbReference type="SAM" id="MobiDB-lite"/>
    </source>
</evidence>
<evidence type="ECO:0000259" key="8">
    <source>
        <dbReference type="PROSITE" id="PS51745"/>
    </source>
</evidence>
<dbReference type="eggNOG" id="ENOG502QQ6H">
    <property type="taxonomic scope" value="Eukaryota"/>
</dbReference>
<keyword evidence="5" id="KW-0539">Nucleus</keyword>
<dbReference type="EMBL" id="EQ973973">
    <property type="protein sequence ID" value="EEF36571.1"/>
    <property type="molecule type" value="Genomic_DNA"/>
</dbReference>
<dbReference type="Gene3D" id="3.10.20.90">
    <property type="entry name" value="Phosphatidylinositol 3-kinase Catalytic Subunit, Chain A, domain 1"/>
    <property type="match status" value="1"/>
</dbReference>
<dbReference type="InterPro" id="IPR034891">
    <property type="entry name" value="PB1_NLP"/>
</dbReference>
<comment type="subunit">
    <text evidence="1">Homodimers and heterodimers.</text>
</comment>
<dbReference type="CDD" id="cd06407">
    <property type="entry name" value="PB1_NLP"/>
    <property type="match status" value="1"/>
</dbReference>
<keyword evidence="4" id="KW-0804">Transcription</keyword>
<dbReference type="AlphaFoldDB" id="B9SIH8"/>
<dbReference type="PANTHER" id="PTHR32002">
    <property type="entry name" value="PROTEIN NLP8"/>
    <property type="match status" value="1"/>
</dbReference>
<evidence type="ECO:0000256" key="3">
    <source>
        <dbReference type="ARBA" id="ARBA00023125"/>
    </source>
</evidence>
<dbReference type="InterPro" id="IPR045012">
    <property type="entry name" value="NLP"/>
</dbReference>
<evidence type="ECO:0000259" key="7">
    <source>
        <dbReference type="PROSITE" id="PS51519"/>
    </source>
</evidence>
<dbReference type="PROSITE" id="PS51519">
    <property type="entry name" value="RWP_RK"/>
    <property type="match status" value="1"/>
</dbReference>
<sequence>MEELLYQECWLENSAEGFNMTQQSGNSISNIVYDPSRSVPSLRSSYPNINTQHEQLYQEQITGHRNFPSNTPLHYHKADEHPQDESESTTTTVVQSKRLPIIEGTEAGRGWPISNSRSSNYSVKERIRQALQYLEGYTKDKDVLIQVWMPIKRGGKNFLTTIDQPYFLKPGCKNLSCYRNVAKTYDFPLEENSQDSIGFPGRVFLEKLPDWSPDVRLFRENEYPFRDHARQYNICGCLAIPVLGPSSGTCLGVIEVVTTAHHKISCRPELEYICKALKEVDLKTSQDFCSPSVKVLNELYEVAVPEISEILQSVCKRFRLPLALTWAPCKRLGESGYDEHFPEKFASCILTVDSACFLADKELSGFYKACSEQYIFLGQGTVGKAFSKQKQCFSPDITCFTKTSYPLAHHANIYNLQAAVAFPLRSIYTGLFEFVLELFLPQRCRDPEEQSRMWDLLSISIQQSCRSLQVILDKEIVPTEETDKKSGSSSWIACTMGAQKNGNGCCVSWDCKENEPKEEFKVITNWDGSDDQVELEHDLRVFSELQQLQKISPQPKSISIDDYGVSSSSGKRRASSRKAGEKKRISIEDSISLEVLQQHFAGTLQDAAKSIGVCPTTLKRICRKNGITRWPSRKIKKVDHSLRKLQKVIDSVQGNQGSIHIGSFYSAFPQLSSPKISINAPFSSTMKNRDNSKQFNPPPERAASRSSHSSSCSKGSCSSMCCSAQSHKHTTTINNLSSRSPLLAQNPNEVLQERSCSKVELHALNQEELNIPVRSLVHKTLSNFSSMDTPPPCSFLTNKIGQSLQEAGAFRVKAIFAEEKVRLCLQPNWKLWELRQEIGKRFNLDDFTGIDLKYLDDDGEWVRLNCDADLEECKDIYKYCKSKAVIISLHQASQPILASSLCWRGQF</sequence>
<dbReference type="InParanoid" id="B9SIH8"/>
<dbReference type="Pfam" id="PF00564">
    <property type="entry name" value="PB1"/>
    <property type="match status" value="1"/>
</dbReference>
<dbReference type="InterPro" id="IPR003035">
    <property type="entry name" value="RWP-RK_dom"/>
</dbReference>
<dbReference type="KEGG" id="rcu:8282961"/>
<accession>B9SIH8</accession>
<dbReference type="InterPro" id="IPR000270">
    <property type="entry name" value="PB1_dom"/>
</dbReference>
<name>B9SIH8_RICCO</name>